<feature type="non-terminal residue" evidence="2">
    <location>
        <position position="78"/>
    </location>
</feature>
<proteinExistence type="predicted"/>
<comment type="caution">
    <text evidence="2">The sequence shown here is derived from an EMBL/GenBank/DDBJ whole genome shotgun (WGS) entry which is preliminary data.</text>
</comment>
<evidence type="ECO:0000313" key="3">
    <source>
        <dbReference type="Proteomes" id="UP000824120"/>
    </source>
</evidence>
<reference evidence="2 3" key="1">
    <citation type="submission" date="2020-09" db="EMBL/GenBank/DDBJ databases">
        <title>De no assembly of potato wild relative species, Solanum commersonii.</title>
        <authorList>
            <person name="Cho K."/>
        </authorList>
    </citation>
    <scope>NUCLEOTIDE SEQUENCE [LARGE SCALE GENOMIC DNA]</scope>
    <source>
        <strain evidence="2">LZ3.2</strain>
        <tissue evidence="2">Leaf</tissue>
    </source>
</reference>
<sequence>SLFEDWGLAICEILTFGLTLVNIWGSDIWIRILRVPLDSRDDLRPKHYVYSLESLTSFRSKIPQIHVSMVPLSSECRD</sequence>
<protein>
    <submittedName>
        <fullName evidence="2">Uncharacterized protein</fullName>
    </submittedName>
</protein>
<evidence type="ECO:0000256" key="1">
    <source>
        <dbReference type="SAM" id="Phobius"/>
    </source>
</evidence>
<dbReference type="AlphaFoldDB" id="A0A9J6B1Z9"/>
<accession>A0A9J6B1Z9</accession>
<dbReference type="Proteomes" id="UP000824120">
    <property type="component" value="Chromosome 1"/>
</dbReference>
<dbReference type="EMBL" id="JACXVP010000001">
    <property type="protein sequence ID" value="KAG5630676.1"/>
    <property type="molecule type" value="Genomic_DNA"/>
</dbReference>
<keyword evidence="1" id="KW-1133">Transmembrane helix</keyword>
<keyword evidence="3" id="KW-1185">Reference proteome</keyword>
<organism evidence="2 3">
    <name type="scientific">Solanum commersonii</name>
    <name type="common">Commerson's wild potato</name>
    <name type="synonym">Commerson's nightshade</name>
    <dbReference type="NCBI Taxonomy" id="4109"/>
    <lineage>
        <taxon>Eukaryota</taxon>
        <taxon>Viridiplantae</taxon>
        <taxon>Streptophyta</taxon>
        <taxon>Embryophyta</taxon>
        <taxon>Tracheophyta</taxon>
        <taxon>Spermatophyta</taxon>
        <taxon>Magnoliopsida</taxon>
        <taxon>eudicotyledons</taxon>
        <taxon>Gunneridae</taxon>
        <taxon>Pentapetalae</taxon>
        <taxon>asterids</taxon>
        <taxon>lamiids</taxon>
        <taxon>Solanales</taxon>
        <taxon>Solanaceae</taxon>
        <taxon>Solanoideae</taxon>
        <taxon>Solaneae</taxon>
        <taxon>Solanum</taxon>
    </lineage>
</organism>
<gene>
    <name evidence="2" type="ORF">H5410_002393</name>
</gene>
<keyword evidence="1" id="KW-0472">Membrane</keyword>
<name>A0A9J6B1Z9_SOLCO</name>
<feature type="transmembrane region" description="Helical" evidence="1">
    <location>
        <begin position="6"/>
        <end position="24"/>
    </location>
</feature>
<evidence type="ECO:0000313" key="2">
    <source>
        <dbReference type="EMBL" id="KAG5630676.1"/>
    </source>
</evidence>
<keyword evidence="1" id="KW-0812">Transmembrane</keyword>